<evidence type="ECO:0000313" key="1">
    <source>
        <dbReference type="EMBL" id="EYC01528.1"/>
    </source>
</evidence>
<dbReference type="PANTHER" id="PTHR43751">
    <property type="entry name" value="SULFATASE"/>
    <property type="match status" value="1"/>
</dbReference>
<sequence length="212" mass="24168">MGLLREAIFQQGINIQSKPQLYLDGTNILEELYGVSKELPGYLGKRRPIFYYCNSNLMAIRIGDYKIHYKTSPIFLNDTVDPNLSYFCPNGKPRADWYVSASCPDEHLTTHDPPSVFDLAKDPYERYALEESDFVKQMRSQGANIVKEHRQTLVPVPIQMGHFDKNVVPCCDPPACRCDKITRREKANEEPSLHYPSVYKFFEGIGGIKGGI</sequence>
<dbReference type="SUPFAM" id="SSF53649">
    <property type="entry name" value="Alkaline phosphatase-like"/>
    <property type="match status" value="1"/>
</dbReference>
<dbReference type="Proteomes" id="UP000024635">
    <property type="component" value="Unassembled WGS sequence"/>
</dbReference>
<accession>A0A016TG23</accession>
<dbReference type="InterPro" id="IPR052701">
    <property type="entry name" value="GAG_Ulvan_Degrading_Sulfatases"/>
</dbReference>
<organism evidence="1 2">
    <name type="scientific">Ancylostoma ceylanicum</name>
    <dbReference type="NCBI Taxonomy" id="53326"/>
    <lineage>
        <taxon>Eukaryota</taxon>
        <taxon>Metazoa</taxon>
        <taxon>Ecdysozoa</taxon>
        <taxon>Nematoda</taxon>
        <taxon>Chromadorea</taxon>
        <taxon>Rhabditida</taxon>
        <taxon>Rhabditina</taxon>
        <taxon>Rhabditomorpha</taxon>
        <taxon>Strongyloidea</taxon>
        <taxon>Ancylostomatidae</taxon>
        <taxon>Ancylostomatinae</taxon>
        <taxon>Ancylostoma</taxon>
    </lineage>
</organism>
<comment type="caution">
    <text evidence="1">The sequence shown here is derived from an EMBL/GenBank/DDBJ whole genome shotgun (WGS) entry which is preliminary data.</text>
</comment>
<reference evidence="2" key="1">
    <citation type="journal article" date="2015" name="Nat. Genet.">
        <title>The genome and transcriptome of the zoonotic hookworm Ancylostoma ceylanicum identify infection-specific gene families.</title>
        <authorList>
            <person name="Schwarz E.M."/>
            <person name="Hu Y."/>
            <person name="Antoshechkin I."/>
            <person name="Miller M.M."/>
            <person name="Sternberg P.W."/>
            <person name="Aroian R.V."/>
        </authorList>
    </citation>
    <scope>NUCLEOTIDE SEQUENCE</scope>
    <source>
        <strain evidence="2">HY135</strain>
    </source>
</reference>
<dbReference type="EMBL" id="JARK01001442">
    <property type="protein sequence ID" value="EYC01528.1"/>
    <property type="molecule type" value="Genomic_DNA"/>
</dbReference>
<dbReference type="AlphaFoldDB" id="A0A016TG23"/>
<dbReference type="Pfam" id="PF14707">
    <property type="entry name" value="Sulfatase_C"/>
    <property type="match status" value="1"/>
</dbReference>
<name>A0A016TG23_9BILA</name>
<evidence type="ECO:0008006" key="3">
    <source>
        <dbReference type="Google" id="ProtNLM"/>
    </source>
</evidence>
<protein>
    <recommendedName>
        <fullName evidence="3">Sulfatase N-terminal domain-containing protein</fullName>
    </recommendedName>
</protein>
<dbReference type="Gene3D" id="3.30.1120.10">
    <property type="match status" value="1"/>
</dbReference>
<dbReference type="InterPro" id="IPR017850">
    <property type="entry name" value="Alkaline_phosphatase_core_sf"/>
</dbReference>
<dbReference type="PANTHER" id="PTHR43751:SF2">
    <property type="entry name" value="SULFATASE N-TERMINAL DOMAIN-CONTAINING PROTEIN"/>
    <property type="match status" value="1"/>
</dbReference>
<proteinExistence type="predicted"/>
<keyword evidence="2" id="KW-1185">Reference proteome</keyword>
<dbReference type="OrthoDB" id="103349at2759"/>
<gene>
    <name evidence="1" type="primary">Acey_s0106.g3741</name>
    <name evidence="1" type="ORF">Y032_0106g3741</name>
</gene>
<evidence type="ECO:0000313" key="2">
    <source>
        <dbReference type="Proteomes" id="UP000024635"/>
    </source>
</evidence>